<gene>
    <name evidence="3" type="ORF">B0A52_01550</name>
</gene>
<dbReference type="PANTHER" id="PTHR43841">
    <property type="entry name" value="3-HYDROXYACYL-THIOESTER DEHYDRATASE HTDX-RELATED"/>
    <property type="match status" value="1"/>
</dbReference>
<evidence type="ECO:0000313" key="3">
    <source>
        <dbReference type="EMBL" id="RVX74424.1"/>
    </source>
</evidence>
<proteinExistence type="predicted"/>
<dbReference type="InterPro" id="IPR029069">
    <property type="entry name" value="HotDog_dom_sf"/>
</dbReference>
<evidence type="ECO:0000259" key="2">
    <source>
        <dbReference type="Pfam" id="PF01575"/>
    </source>
</evidence>
<dbReference type="Proteomes" id="UP000288859">
    <property type="component" value="Unassembled WGS sequence"/>
</dbReference>
<accession>A0A438NFC0</accession>
<dbReference type="InterPro" id="IPR002539">
    <property type="entry name" value="MaoC-like_dom"/>
</dbReference>
<dbReference type="SUPFAM" id="SSF54637">
    <property type="entry name" value="Thioesterase/thiol ester dehydrase-isomerase"/>
    <property type="match status" value="1"/>
</dbReference>
<dbReference type="Pfam" id="PF01575">
    <property type="entry name" value="MaoC_dehydratas"/>
    <property type="match status" value="1"/>
</dbReference>
<evidence type="ECO:0000256" key="1">
    <source>
        <dbReference type="SAM" id="Phobius"/>
    </source>
</evidence>
<evidence type="ECO:0000313" key="4">
    <source>
        <dbReference type="Proteomes" id="UP000288859"/>
    </source>
</evidence>
<sequence>MDWKIATGIVGFFVAVFWWILVHCHRLFPLLKAQSHTRLYFSPTCLTRSEIGFVLSLFVFRSLGSVLEWLHLSRRSGNEATDHLYLSMPLKVNRADLDQYRKAVTGTHYNNINWDNMQLSVMLSALSEPAMLLLLATRKNKIKPLGSVNVRNHFELFRPELCTPEQLVSHKEITLLASASNEFRPVKRGFEIDLTVSINVSDGSQRSPITAFQQTFTMLQFAKTNSQVTTDINSDQTKLSTSPSLKGNFSFANQEPSAWAKVCKDYNPIHTSVVAARMFGFPGKLAHGNHILARACTTDVASNYFASLTSSQPLWVKVSFKRPVMVPSQLELRIDTNDDLHSTTEASAAFEINSKGKLRVIGCMGMLNRTHATAVVT</sequence>
<comment type="caution">
    <text evidence="3">The sequence shown here is derived from an EMBL/GenBank/DDBJ whole genome shotgun (WGS) entry which is preliminary data.</text>
</comment>
<dbReference type="PANTHER" id="PTHR43841:SF1">
    <property type="entry name" value="3-HYDROXYACYL-THIOESTER DEHYDRATASE X"/>
    <property type="match status" value="1"/>
</dbReference>
<name>A0A438NFC0_EXOME</name>
<keyword evidence="1" id="KW-0472">Membrane</keyword>
<keyword evidence="1" id="KW-0812">Transmembrane</keyword>
<keyword evidence="1" id="KW-1133">Transmembrane helix</keyword>
<dbReference type="AlphaFoldDB" id="A0A438NFC0"/>
<feature type="transmembrane region" description="Helical" evidence="1">
    <location>
        <begin position="6"/>
        <end position="28"/>
    </location>
</feature>
<organism evidence="3 4">
    <name type="scientific">Exophiala mesophila</name>
    <name type="common">Black yeast-like fungus</name>
    <dbReference type="NCBI Taxonomy" id="212818"/>
    <lineage>
        <taxon>Eukaryota</taxon>
        <taxon>Fungi</taxon>
        <taxon>Dikarya</taxon>
        <taxon>Ascomycota</taxon>
        <taxon>Pezizomycotina</taxon>
        <taxon>Eurotiomycetes</taxon>
        <taxon>Chaetothyriomycetidae</taxon>
        <taxon>Chaetothyriales</taxon>
        <taxon>Herpotrichiellaceae</taxon>
        <taxon>Exophiala</taxon>
    </lineage>
</organism>
<dbReference type="Gene3D" id="3.10.129.10">
    <property type="entry name" value="Hotdog Thioesterase"/>
    <property type="match status" value="1"/>
</dbReference>
<reference evidence="3 4" key="1">
    <citation type="submission" date="2017-03" db="EMBL/GenBank/DDBJ databases">
        <title>Genomes of endolithic fungi from Antarctica.</title>
        <authorList>
            <person name="Coleine C."/>
            <person name="Masonjones S."/>
            <person name="Stajich J.E."/>
        </authorList>
    </citation>
    <scope>NUCLEOTIDE SEQUENCE [LARGE SCALE GENOMIC DNA]</scope>
    <source>
        <strain evidence="3 4">CCFEE 6314</strain>
    </source>
</reference>
<dbReference type="CDD" id="cd03441">
    <property type="entry name" value="R_hydratase_like"/>
    <property type="match status" value="1"/>
</dbReference>
<dbReference type="OrthoDB" id="533830at2759"/>
<dbReference type="EMBL" id="NAJM01000004">
    <property type="protein sequence ID" value="RVX74424.1"/>
    <property type="molecule type" value="Genomic_DNA"/>
</dbReference>
<feature type="domain" description="MaoC-like" evidence="2">
    <location>
        <begin position="257"/>
        <end position="338"/>
    </location>
</feature>
<protein>
    <recommendedName>
        <fullName evidence="2">MaoC-like domain-containing protein</fullName>
    </recommendedName>
</protein>